<dbReference type="AlphaFoldDB" id="A0A8T1WKD9"/>
<reference evidence="4" key="1">
    <citation type="submission" date="2021-02" db="EMBL/GenBank/DDBJ databases">
        <authorList>
            <person name="Palmer J.M."/>
        </authorList>
    </citation>
    <scope>NUCLEOTIDE SEQUENCE</scope>
    <source>
        <strain evidence="4">SCRP734</strain>
    </source>
</reference>
<dbReference type="InterPro" id="IPR002999">
    <property type="entry name" value="Tudor"/>
</dbReference>
<dbReference type="InterPro" id="IPR014002">
    <property type="entry name" value="Agenet_dom_plant"/>
</dbReference>
<dbReference type="SMART" id="SM00333">
    <property type="entry name" value="TUDOR"/>
    <property type="match status" value="1"/>
</dbReference>
<dbReference type="OrthoDB" id="79171at2759"/>
<name>A0A8T1WKD9_9STRA</name>
<organism evidence="4 5">
    <name type="scientific">Phytophthora pseudosyringae</name>
    <dbReference type="NCBI Taxonomy" id="221518"/>
    <lineage>
        <taxon>Eukaryota</taxon>
        <taxon>Sar</taxon>
        <taxon>Stramenopiles</taxon>
        <taxon>Oomycota</taxon>
        <taxon>Peronosporomycetes</taxon>
        <taxon>Peronosporales</taxon>
        <taxon>Peronosporaceae</taxon>
        <taxon>Phytophthora</taxon>
    </lineage>
</organism>
<accession>A0A8T1WKD9</accession>
<evidence type="ECO:0008006" key="6">
    <source>
        <dbReference type="Google" id="ProtNLM"/>
    </source>
</evidence>
<dbReference type="Proteomes" id="UP000694044">
    <property type="component" value="Unassembled WGS sequence"/>
</dbReference>
<comment type="caution">
    <text evidence="4">The sequence shown here is derived from an EMBL/GenBank/DDBJ whole genome shotgun (WGS) entry which is preliminary data.</text>
</comment>
<feature type="domain" description="Agenet" evidence="3">
    <location>
        <begin position="92"/>
        <end position="152"/>
    </location>
</feature>
<feature type="compositionally biased region" description="Acidic residues" evidence="1">
    <location>
        <begin position="57"/>
        <end position="79"/>
    </location>
</feature>
<evidence type="ECO:0000259" key="2">
    <source>
        <dbReference type="SMART" id="SM00333"/>
    </source>
</evidence>
<dbReference type="EMBL" id="JAGDFM010000001">
    <property type="protein sequence ID" value="KAG7393876.1"/>
    <property type="molecule type" value="Genomic_DNA"/>
</dbReference>
<proteinExistence type="predicted"/>
<keyword evidence="5" id="KW-1185">Reference proteome</keyword>
<dbReference type="SMART" id="SM00743">
    <property type="entry name" value="Agenet"/>
    <property type="match status" value="1"/>
</dbReference>
<gene>
    <name evidence="4" type="ORF">PHYPSEUDO_000053</name>
</gene>
<evidence type="ECO:0000256" key="1">
    <source>
        <dbReference type="SAM" id="MobiDB-lite"/>
    </source>
</evidence>
<protein>
    <recommendedName>
        <fullName evidence="6">Tudor domain-containing protein</fullName>
    </recommendedName>
</protein>
<dbReference type="CDD" id="cd20404">
    <property type="entry name" value="Tudor_Agenet_AtEML-like"/>
    <property type="match status" value="1"/>
</dbReference>
<feature type="domain" description="Tudor" evidence="2">
    <location>
        <begin position="92"/>
        <end position="152"/>
    </location>
</feature>
<evidence type="ECO:0000259" key="3">
    <source>
        <dbReference type="SMART" id="SM00743"/>
    </source>
</evidence>
<feature type="compositionally biased region" description="Low complexity" evidence="1">
    <location>
        <begin position="44"/>
        <end position="56"/>
    </location>
</feature>
<feature type="region of interest" description="Disordered" evidence="1">
    <location>
        <begin position="31"/>
        <end position="80"/>
    </location>
</feature>
<sequence length="339" mass="37329">MHARSDLTAGTALGTLLQAVSVTGDEQVAEMVSRRSSECSTDFEASAGSAATAGEEQQYDDDDFDDYSDSFESDNDAAEPDAAAASIPTGLGLLKVGTRVQVFWKEESEWFEGVIRSVEEGNEPRYYVHYDDGERQWEQGPASIRPLPASIAKPAQHDQLQQLLPLSAQGARAMVGRRAIVYWPDEAQWYNGIVSAAQASPAALKIGYDDGDSRWEQEHTFNCILLLRATSGEPKAPLPSIEVVHAGAPPSSPERVLYARPYRQVVHDHLQPVRIARPYRCVVEKHSNSVIIARHPYSERRFLHAVHTSLECSRLGQSLLVDKADNIAQTELLSSLTES</sequence>
<evidence type="ECO:0000313" key="5">
    <source>
        <dbReference type="Proteomes" id="UP000694044"/>
    </source>
</evidence>
<evidence type="ECO:0000313" key="4">
    <source>
        <dbReference type="EMBL" id="KAG7393876.1"/>
    </source>
</evidence>